<gene>
    <name evidence="2" type="ORF">SAMN05192529_11558</name>
</gene>
<dbReference type="Pfam" id="PF02321">
    <property type="entry name" value="OEP"/>
    <property type="match status" value="2"/>
</dbReference>
<protein>
    <submittedName>
        <fullName evidence="2">Outer membrane protein, cobalt-zinc-cadmium efflux system</fullName>
    </submittedName>
</protein>
<evidence type="ECO:0000256" key="1">
    <source>
        <dbReference type="ARBA" id="ARBA00007613"/>
    </source>
</evidence>
<keyword evidence="3" id="KW-1185">Reference proteome</keyword>
<sequence>MIWFGGSSLKAQQRSLPRPIPHQLVSQEDADNDTLMLSLEQTDSLFLNHNFDLLVSRYQVSSDSALIRQARLWDNPSFTAELGMNSINHLKPNFGKSGETAYTVDQIIQLAGKRSKSVALATFNADYSEASFMNLMRTLKWQLHASFTDYYFKYRSIQVLKEQQQILDRIVAAYQKADSSGSVAHGDYMRLRQLQISLKNDVLSALSQLNDLQQSLQQLLGITTPILPVYKEVGISSRLPGNLMLSGLIQKALTVRPDMQMSVLDKKTAVANYQLQKAIAVPDLHVGASYDQNSGVVHNYMGLTLGIDLPFWNRNQGNIRSARLLVDQAGIKGEQQQNIVITEVSGAYRKYKDYKEAFKPRELNDFQQNFYTLISQVADNFTKGNITLLQFIDFFNSYSDNYNDQNGYYSALLNAFNDLEYAVGSSLQTEE</sequence>
<dbReference type="InterPro" id="IPR010131">
    <property type="entry name" value="MdtP/NodT-like"/>
</dbReference>
<comment type="similarity">
    <text evidence="1">Belongs to the outer membrane factor (OMF) (TC 1.B.17) family.</text>
</comment>
<dbReference type="PANTHER" id="PTHR30203:SF23">
    <property type="entry name" value="OUTER MEMBRANE EFFLUX PROTEIN"/>
    <property type="match status" value="1"/>
</dbReference>
<dbReference type="RefSeq" id="WP_091399222.1">
    <property type="nucleotide sequence ID" value="NZ_FNQY01000015.1"/>
</dbReference>
<accession>A0A1H4ALD0</accession>
<dbReference type="GO" id="GO:0015562">
    <property type="term" value="F:efflux transmembrane transporter activity"/>
    <property type="evidence" value="ECO:0007669"/>
    <property type="project" value="InterPro"/>
</dbReference>
<name>A0A1H4ALD0_9BACT</name>
<dbReference type="Gene3D" id="1.20.1600.10">
    <property type="entry name" value="Outer membrane efflux proteins (OEP)"/>
    <property type="match status" value="1"/>
</dbReference>
<organism evidence="2 3">
    <name type="scientific">Arachidicoccus rhizosphaerae</name>
    <dbReference type="NCBI Taxonomy" id="551991"/>
    <lineage>
        <taxon>Bacteria</taxon>
        <taxon>Pseudomonadati</taxon>
        <taxon>Bacteroidota</taxon>
        <taxon>Chitinophagia</taxon>
        <taxon>Chitinophagales</taxon>
        <taxon>Chitinophagaceae</taxon>
        <taxon>Arachidicoccus</taxon>
    </lineage>
</organism>
<dbReference type="SUPFAM" id="SSF56954">
    <property type="entry name" value="Outer membrane efflux proteins (OEP)"/>
    <property type="match status" value="1"/>
</dbReference>
<dbReference type="AlphaFoldDB" id="A0A1H4ALD0"/>
<dbReference type="Proteomes" id="UP000199041">
    <property type="component" value="Unassembled WGS sequence"/>
</dbReference>
<evidence type="ECO:0000313" key="3">
    <source>
        <dbReference type="Proteomes" id="UP000199041"/>
    </source>
</evidence>
<dbReference type="PANTHER" id="PTHR30203">
    <property type="entry name" value="OUTER MEMBRANE CATION EFFLUX PROTEIN"/>
    <property type="match status" value="1"/>
</dbReference>
<proteinExistence type="inferred from homology"/>
<reference evidence="2 3" key="1">
    <citation type="submission" date="2016-10" db="EMBL/GenBank/DDBJ databases">
        <authorList>
            <person name="de Groot N.N."/>
        </authorList>
    </citation>
    <scope>NUCLEOTIDE SEQUENCE [LARGE SCALE GENOMIC DNA]</scope>
    <source>
        <strain evidence="2 3">Vu-144</strain>
    </source>
</reference>
<evidence type="ECO:0000313" key="2">
    <source>
        <dbReference type="EMBL" id="SEA36735.1"/>
    </source>
</evidence>
<dbReference type="InterPro" id="IPR003423">
    <property type="entry name" value="OMP_efflux"/>
</dbReference>
<dbReference type="STRING" id="551991.SAMN05192529_11558"/>
<dbReference type="EMBL" id="FNQY01000015">
    <property type="protein sequence ID" value="SEA36735.1"/>
    <property type="molecule type" value="Genomic_DNA"/>
</dbReference>